<dbReference type="AlphaFoldDB" id="A0A5B7KHY2"/>
<dbReference type="EMBL" id="VSRR010153389">
    <property type="protein sequence ID" value="MPD06860.1"/>
    <property type="molecule type" value="Genomic_DNA"/>
</dbReference>
<accession>A0A5B7KHY2</accession>
<evidence type="ECO:0000313" key="2">
    <source>
        <dbReference type="EMBL" id="MPD06860.1"/>
    </source>
</evidence>
<keyword evidence="1" id="KW-0732">Signal</keyword>
<name>A0A5B7KHY2_PORTR</name>
<protein>
    <submittedName>
        <fullName evidence="2">Uncharacterized protein</fullName>
    </submittedName>
</protein>
<dbReference type="Proteomes" id="UP000324222">
    <property type="component" value="Unassembled WGS sequence"/>
</dbReference>
<reference evidence="2 3" key="1">
    <citation type="submission" date="2019-05" db="EMBL/GenBank/DDBJ databases">
        <title>Another draft genome of Portunus trituberculatus and its Hox gene families provides insights of decapod evolution.</title>
        <authorList>
            <person name="Jeong J.-H."/>
            <person name="Song I."/>
            <person name="Kim S."/>
            <person name="Choi T."/>
            <person name="Kim D."/>
            <person name="Ryu S."/>
            <person name="Kim W."/>
        </authorList>
    </citation>
    <scope>NUCLEOTIDE SEQUENCE [LARGE SCALE GENOMIC DNA]</scope>
    <source>
        <tissue evidence="2">Muscle</tissue>
    </source>
</reference>
<evidence type="ECO:0000256" key="1">
    <source>
        <dbReference type="SAM" id="SignalP"/>
    </source>
</evidence>
<evidence type="ECO:0000313" key="3">
    <source>
        <dbReference type="Proteomes" id="UP000324222"/>
    </source>
</evidence>
<gene>
    <name evidence="2" type="ORF">E2C01_102691</name>
</gene>
<feature type="signal peptide" evidence="1">
    <location>
        <begin position="1"/>
        <end position="18"/>
    </location>
</feature>
<comment type="caution">
    <text evidence="2">The sequence shown here is derived from an EMBL/GenBank/DDBJ whole genome shotgun (WGS) entry which is preliminary data.</text>
</comment>
<sequence>MLQLIVSIAVMLTRYVPGLVHLYRHKAGTGATSYASLAARTSVESAGPKTTPSTTSRFVEVDDPVHLANRFALLTNDSVESPASD</sequence>
<organism evidence="2 3">
    <name type="scientific">Portunus trituberculatus</name>
    <name type="common">Swimming crab</name>
    <name type="synonym">Neptunus trituberculatus</name>
    <dbReference type="NCBI Taxonomy" id="210409"/>
    <lineage>
        <taxon>Eukaryota</taxon>
        <taxon>Metazoa</taxon>
        <taxon>Ecdysozoa</taxon>
        <taxon>Arthropoda</taxon>
        <taxon>Crustacea</taxon>
        <taxon>Multicrustacea</taxon>
        <taxon>Malacostraca</taxon>
        <taxon>Eumalacostraca</taxon>
        <taxon>Eucarida</taxon>
        <taxon>Decapoda</taxon>
        <taxon>Pleocyemata</taxon>
        <taxon>Brachyura</taxon>
        <taxon>Eubrachyura</taxon>
        <taxon>Portunoidea</taxon>
        <taxon>Portunidae</taxon>
        <taxon>Portuninae</taxon>
        <taxon>Portunus</taxon>
    </lineage>
</organism>
<feature type="chain" id="PRO_5022988093" evidence="1">
    <location>
        <begin position="19"/>
        <end position="85"/>
    </location>
</feature>
<proteinExistence type="predicted"/>
<keyword evidence="3" id="KW-1185">Reference proteome</keyword>